<comment type="catalytic activity">
    <reaction evidence="1 7">
        <text>6-phospho-D-glucono-1,5-lactone + H2O = 6-phospho-D-gluconate + H(+)</text>
        <dbReference type="Rhea" id="RHEA:12556"/>
        <dbReference type="ChEBI" id="CHEBI:15377"/>
        <dbReference type="ChEBI" id="CHEBI:15378"/>
        <dbReference type="ChEBI" id="CHEBI:57955"/>
        <dbReference type="ChEBI" id="CHEBI:58759"/>
        <dbReference type="EC" id="3.1.1.31"/>
    </reaction>
</comment>
<dbReference type="EC" id="3.1.1.31" evidence="5 7"/>
<dbReference type="GeneID" id="76196440"/>
<evidence type="ECO:0000313" key="9">
    <source>
        <dbReference type="EMBL" id="CRI33779.1"/>
    </source>
</evidence>
<dbReference type="NCBIfam" id="TIGR01198">
    <property type="entry name" value="pgl"/>
    <property type="match status" value="1"/>
</dbReference>
<dbReference type="SUPFAM" id="SSF100950">
    <property type="entry name" value="NagB/RpiA/CoA transferase-like"/>
    <property type="match status" value="1"/>
</dbReference>
<dbReference type="CDD" id="cd01400">
    <property type="entry name" value="6PGL"/>
    <property type="match status" value="1"/>
</dbReference>
<dbReference type="EMBL" id="CDMK01000001">
    <property type="protein sequence ID" value="CRI33779.1"/>
    <property type="molecule type" value="Genomic_DNA"/>
</dbReference>
<dbReference type="InterPro" id="IPR039104">
    <property type="entry name" value="6PGL"/>
</dbReference>
<gene>
    <name evidence="7" type="primary">pgl</name>
    <name evidence="9" type="ORF">HHE01_14650</name>
</gene>
<evidence type="ECO:0000256" key="7">
    <source>
        <dbReference type="RuleBase" id="RU365095"/>
    </source>
</evidence>
<sequence length="224" mass="24630">MFKLYSFSSPQESAKALAIEIATQLRRILSVKERTGLALSGGKSPIVFLQELSQMPLEWGKCRISLVDERVLPLTDPENNALLMHMYFLQNKAQVAPFAPLVLDASVGTEELLKHAMASYIQPDLAVLGMGKDGHTASLFACAPEYENALKSQEPIIATTPTSAPFKRLSMSLNALESCQMLYLLISGDQKKAVFERACLALEPSLPISYILHSQKVVCHVYCA</sequence>
<dbReference type="GO" id="GO:0017057">
    <property type="term" value="F:6-phosphogluconolactonase activity"/>
    <property type="evidence" value="ECO:0007669"/>
    <property type="project" value="UniProtKB-UniRule"/>
</dbReference>
<keyword evidence="10" id="KW-1185">Reference proteome</keyword>
<dbReference type="InterPro" id="IPR006148">
    <property type="entry name" value="Glc/Gal-6P_isomerase"/>
</dbReference>
<name>A0A0K2Y7X0_HELHE</name>
<dbReference type="GO" id="GO:0006098">
    <property type="term" value="P:pentose-phosphate shunt"/>
    <property type="evidence" value="ECO:0007669"/>
    <property type="project" value="UniProtKB-UniPathway"/>
</dbReference>
<dbReference type="UniPathway" id="UPA00115">
    <property type="reaction ID" value="UER00409"/>
</dbReference>
<comment type="pathway">
    <text evidence="3 7">Carbohydrate degradation; pentose phosphate pathway; D-ribulose 5-phosphate from D-glucose 6-phosphate (oxidative stage): step 2/3.</text>
</comment>
<evidence type="ECO:0000256" key="1">
    <source>
        <dbReference type="ARBA" id="ARBA00000832"/>
    </source>
</evidence>
<dbReference type="GO" id="GO:0005975">
    <property type="term" value="P:carbohydrate metabolic process"/>
    <property type="evidence" value="ECO:0007669"/>
    <property type="project" value="UniProtKB-UniRule"/>
</dbReference>
<organism evidence="9 10">
    <name type="scientific">Helicobacter heilmannii</name>
    <dbReference type="NCBI Taxonomy" id="35817"/>
    <lineage>
        <taxon>Bacteria</taxon>
        <taxon>Pseudomonadati</taxon>
        <taxon>Campylobacterota</taxon>
        <taxon>Epsilonproteobacteria</taxon>
        <taxon>Campylobacterales</taxon>
        <taxon>Helicobacteraceae</taxon>
        <taxon>Helicobacter</taxon>
    </lineage>
</organism>
<protein>
    <recommendedName>
        <fullName evidence="6 7">6-phosphogluconolactonase</fullName>
        <shortName evidence="7">6PGL</shortName>
        <ecNumber evidence="5 7">3.1.1.31</ecNumber>
    </recommendedName>
</protein>
<evidence type="ECO:0000313" key="10">
    <source>
        <dbReference type="Proteomes" id="UP000046090"/>
    </source>
</evidence>
<dbReference type="Proteomes" id="UP000046090">
    <property type="component" value="Unassembled WGS sequence"/>
</dbReference>
<proteinExistence type="inferred from homology"/>
<reference evidence="10" key="1">
    <citation type="submission" date="2014-12" db="EMBL/GenBank/DDBJ databases">
        <authorList>
            <person name="Smet A."/>
        </authorList>
    </citation>
    <scope>NUCLEOTIDE SEQUENCE [LARGE SCALE GENOMIC DNA]</scope>
</reference>
<dbReference type="Pfam" id="PF01182">
    <property type="entry name" value="Glucosamine_iso"/>
    <property type="match status" value="1"/>
</dbReference>
<dbReference type="RefSeq" id="WP_015107636.1">
    <property type="nucleotide sequence ID" value="NZ_AP026684.1"/>
</dbReference>
<evidence type="ECO:0000259" key="8">
    <source>
        <dbReference type="Pfam" id="PF01182"/>
    </source>
</evidence>
<evidence type="ECO:0000256" key="6">
    <source>
        <dbReference type="ARBA" id="ARBA00020337"/>
    </source>
</evidence>
<dbReference type="AlphaFoldDB" id="A0A0K2Y7X0"/>
<comment type="function">
    <text evidence="2 7">Hydrolysis of 6-phosphogluconolactone to 6-phosphogluconate.</text>
</comment>
<dbReference type="PANTHER" id="PTHR11054:SF0">
    <property type="entry name" value="6-PHOSPHOGLUCONOLACTONASE"/>
    <property type="match status" value="1"/>
</dbReference>
<dbReference type="InterPro" id="IPR005900">
    <property type="entry name" value="6-phosphogluconolactonase_DevB"/>
</dbReference>
<feature type="domain" description="Glucosamine/galactosamine-6-phosphate isomerase" evidence="8">
    <location>
        <begin position="9"/>
        <end position="216"/>
    </location>
</feature>
<evidence type="ECO:0000256" key="4">
    <source>
        <dbReference type="ARBA" id="ARBA00010662"/>
    </source>
</evidence>
<accession>A0A0K2Y7X0</accession>
<comment type="similarity">
    <text evidence="4 7">Belongs to the glucosamine/galactosamine-6-phosphate isomerase family. 6-phosphogluconolactonase subfamily.</text>
</comment>
<evidence type="ECO:0000256" key="5">
    <source>
        <dbReference type="ARBA" id="ARBA00013198"/>
    </source>
</evidence>
<dbReference type="InterPro" id="IPR037171">
    <property type="entry name" value="NagB/RpiA_transferase-like"/>
</dbReference>
<evidence type="ECO:0000256" key="3">
    <source>
        <dbReference type="ARBA" id="ARBA00004961"/>
    </source>
</evidence>
<keyword evidence="7 9" id="KW-0378">Hydrolase</keyword>
<dbReference type="Gene3D" id="3.40.50.1360">
    <property type="match status" value="1"/>
</dbReference>
<evidence type="ECO:0000256" key="2">
    <source>
        <dbReference type="ARBA" id="ARBA00002681"/>
    </source>
</evidence>
<dbReference type="PANTHER" id="PTHR11054">
    <property type="entry name" value="6-PHOSPHOGLUCONOLACTONASE"/>
    <property type="match status" value="1"/>
</dbReference>